<evidence type="ECO:0000256" key="3">
    <source>
        <dbReference type="ARBA" id="ARBA00022806"/>
    </source>
</evidence>
<evidence type="ECO:0000313" key="7">
    <source>
        <dbReference type="Proteomes" id="UP000054217"/>
    </source>
</evidence>
<dbReference type="GO" id="GO:0005524">
    <property type="term" value="F:ATP binding"/>
    <property type="evidence" value="ECO:0007669"/>
    <property type="project" value="UniProtKB-KW"/>
</dbReference>
<dbReference type="STRING" id="870435.A0A0C3KH98"/>
<keyword evidence="2" id="KW-0378">Hydrolase</keyword>
<protein>
    <recommendedName>
        <fullName evidence="5">DNA2/NAM7 helicase-like C-terminal domain-containing protein</fullName>
    </recommendedName>
</protein>
<dbReference type="OrthoDB" id="6513042at2759"/>
<keyword evidence="7" id="KW-1185">Reference proteome</keyword>
<sequence length="674" mass="74051">MRSSSTRVIHQNLVDLDMDGLDVKLISLSDVNKDPKDLDTIVGRNEGRALGLSAAYSPFGGLRLLAVADATTVVIIDFESDISKDNGRVSPPNDLSTAPSNYLRDLVLQRSAGHVYAFDMAPLALSLWQSHGLRIQQAVDVQCVGSPNSRAPFNTIKFAVGDTARVFKDNVVRAFNDYIFHVPDDPASSQTTTPLAQRAWVTHFISQLSSMEGRLADVPPINMARFSDTLLRFLAKSTIDAFRLEEQRPRETTRTVMATSSRGRGEVTAKVDRYQNRIRAGNQQQIRVHVPPTPTVGGYAISASIAAARGEGARLKTEGSLGAGRQTATITLIGREDPTAAEVKRAQIILFILQGRISTEGESLNPWVHQIYLDPSDDFTWPAEWASTLSPVKFNPAKASYPLNSSQVKAVRRMLDESNDYRATIIQGPPGTGKTTVIAAFVQAAVRAGRRGIWLIAQSNIAVKNIAEKLAKFGLGNWKLLVSADFFEFWHEHLYANICANIIVSDEFADKSALSGQLAGCPVVLCTLSMLSSNALHHSGVFRVVQLQTIVVDEASQIEVGSYIPLFTTTTTIRKVVFIGDDKQLPPHGQEQITALQSIFEVEHLKKHRILLDTQYRMPPQIGDFISEAVYEDLLKSNEVHPLADTDLPTCHFVNVPGEQLSQGTSWKRMPSNS</sequence>
<evidence type="ECO:0000256" key="2">
    <source>
        <dbReference type="ARBA" id="ARBA00022801"/>
    </source>
</evidence>
<reference evidence="7" key="2">
    <citation type="submission" date="2015-01" db="EMBL/GenBank/DDBJ databases">
        <title>Evolutionary Origins and Diversification of the Mycorrhizal Mutualists.</title>
        <authorList>
            <consortium name="DOE Joint Genome Institute"/>
            <consortium name="Mycorrhizal Genomics Consortium"/>
            <person name="Kohler A."/>
            <person name="Kuo A."/>
            <person name="Nagy L.G."/>
            <person name="Floudas D."/>
            <person name="Copeland A."/>
            <person name="Barry K.W."/>
            <person name="Cichocki N."/>
            <person name="Veneault-Fourrey C."/>
            <person name="LaButti K."/>
            <person name="Lindquist E.A."/>
            <person name="Lipzen A."/>
            <person name="Lundell T."/>
            <person name="Morin E."/>
            <person name="Murat C."/>
            <person name="Riley R."/>
            <person name="Ohm R."/>
            <person name="Sun H."/>
            <person name="Tunlid A."/>
            <person name="Henrissat B."/>
            <person name="Grigoriev I.V."/>
            <person name="Hibbett D.S."/>
            <person name="Martin F."/>
        </authorList>
    </citation>
    <scope>NUCLEOTIDE SEQUENCE [LARGE SCALE GENOMIC DNA]</scope>
    <source>
        <strain evidence="7">Marx 270</strain>
    </source>
</reference>
<dbReference type="Proteomes" id="UP000054217">
    <property type="component" value="Unassembled WGS sequence"/>
</dbReference>
<keyword evidence="4" id="KW-0067">ATP-binding</keyword>
<dbReference type="Pfam" id="PF13604">
    <property type="entry name" value="AAA_30"/>
    <property type="match status" value="1"/>
</dbReference>
<feature type="domain" description="DNA2/NAM7 helicase-like C-terminal" evidence="5">
    <location>
        <begin position="598"/>
        <end position="639"/>
    </location>
</feature>
<gene>
    <name evidence="6" type="ORF">M404DRAFT_302353</name>
</gene>
<dbReference type="PANTHER" id="PTHR43788:SF8">
    <property type="entry name" value="DNA-BINDING PROTEIN SMUBP-2"/>
    <property type="match status" value="1"/>
</dbReference>
<evidence type="ECO:0000313" key="6">
    <source>
        <dbReference type="EMBL" id="KIO08967.1"/>
    </source>
</evidence>
<keyword evidence="3" id="KW-0347">Helicase</keyword>
<dbReference type="Gene3D" id="3.40.50.300">
    <property type="entry name" value="P-loop containing nucleotide triphosphate hydrolases"/>
    <property type="match status" value="1"/>
</dbReference>
<proteinExistence type="predicted"/>
<dbReference type="PANTHER" id="PTHR43788">
    <property type="entry name" value="DNA2/NAM7 HELICASE FAMILY MEMBER"/>
    <property type="match status" value="1"/>
</dbReference>
<dbReference type="EMBL" id="KN831955">
    <property type="protein sequence ID" value="KIO08967.1"/>
    <property type="molecule type" value="Genomic_DNA"/>
</dbReference>
<dbReference type="HOGENOM" id="CLU_010083_0_0_1"/>
<accession>A0A0C3KH98</accession>
<evidence type="ECO:0000256" key="1">
    <source>
        <dbReference type="ARBA" id="ARBA00022741"/>
    </source>
</evidence>
<organism evidence="6 7">
    <name type="scientific">Pisolithus tinctorius Marx 270</name>
    <dbReference type="NCBI Taxonomy" id="870435"/>
    <lineage>
        <taxon>Eukaryota</taxon>
        <taxon>Fungi</taxon>
        <taxon>Dikarya</taxon>
        <taxon>Basidiomycota</taxon>
        <taxon>Agaricomycotina</taxon>
        <taxon>Agaricomycetes</taxon>
        <taxon>Agaricomycetidae</taxon>
        <taxon>Boletales</taxon>
        <taxon>Sclerodermatineae</taxon>
        <taxon>Pisolithaceae</taxon>
        <taxon>Pisolithus</taxon>
    </lineage>
</organism>
<dbReference type="Pfam" id="PF13087">
    <property type="entry name" value="AAA_12"/>
    <property type="match status" value="1"/>
</dbReference>
<dbReference type="GO" id="GO:0043139">
    <property type="term" value="F:5'-3' DNA helicase activity"/>
    <property type="evidence" value="ECO:0007669"/>
    <property type="project" value="TreeGrafter"/>
</dbReference>
<dbReference type="SUPFAM" id="SSF52540">
    <property type="entry name" value="P-loop containing nucleoside triphosphate hydrolases"/>
    <property type="match status" value="1"/>
</dbReference>
<dbReference type="InterPro" id="IPR050534">
    <property type="entry name" value="Coronavir_polyprotein_1ab"/>
</dbReference>
<dbReference type="InterPro" id="IPR041679">
    <property type="entry name" value="DNA2/NAM7-like_C"/>
</dbReference>
<keyword evidence="1" id="KW-0547">Nucleotide-binding</keyword>
<dbReference type="GO" id="GO:0016787">
    <property type="term" value="F:hydrolase activity"/>
    <property type="evidence" value="ECO:0007669"/>
    <property type="project" value="UniProtKB-KW"/>
</dbReference>
<dbReference type="InterPro" id="IPR027417">
    <property type="entry name" value="P-loop_NTPase"/>
</dbReference>
<evidence type="ECO:0000259" key="5">
    <source>
        <dbReference type="Pfam" id="PF13087"/>
    </source>
</evidence>
<dbReference type="InParanoid" id="A0A0C3KH98"/>
<name>A0A0C3KH98_PISTI</name>
<reference evidence="6 7" key="1">
    <citation type="submission" date="2014-04" db="EMBL/GenBank/DDBJ databases">
        <authorList>
            <consortium name="DOE Joint Genome Institute"/>
            <person name="Kuo A."/>
            <person name="Kohler A."/>
            <person name="Costa M.D."/>
            <person name="Nagy L.G."/>
            <person name="Floudas D."/>
            <person name="Copeland A."/>
            <person name="Barry K.W."/>
            <person name="Cichocki N."/>
            <person name="Veneault-Fourrey C."/>
            <person name="LaButti K."/>
            <person name="Lindquist E.A."/>
            <person name="Lipzen A."/>
            <person name="Lundell T."/>
            <person name="Morin E."/>
            <person name="Murat C."/>
            <person name="Sun H."/>
            <person name="Tunlid A."/>
            <person name="Henrissat B."/>
            <person name="Grigoriev I.V."/>
            <person name="Hibbett D.S."/>
            <person name="Martin F."/>
            <person name="Nordberg H.P."/>
            <person name="Cantor M.N."/>
            <person name="Hua S.X."/>
        </authorList>
    </citation>
    <scope>NUCLEOTIDE SEQUENCE [LARGE SCALE GENOMIC DNA]</scope>
    <source>
        <strain evidence="6 7">Marx 270</strain>
    </source>
</reference>
<dbReference type="AlphaFoldDB" id="A0A0C3KH98"/>
<evidence type="ECO:0000256" key="4">
    <source>
        <dbReference type="ARBA" id="ARBA00022840"/>
    </source>
</evidence>